<keyword evidence="2" id="KW-1185">Reference proteome</keyword>
<evidence type="ECO:0000313" key="2">
    <source>
        <dbReference type="Proteomes" id="UP000002770"/>
    </source>
</evidence>
<dbReference type="AlphaFoldDB" id="G9EMC5"/>
<proteinExistence type="predicted"/>
<accession>G9EMC5</accession>
<dbReference type="EMBL" id="JH413811">
    <property type="protein sequence ID" value="EHL31725.1"/>
    <property type="molecule type" value="Genomic_DNA"/>
</dbReference>
<dbReference type="HOGENOM" id="CLU_3272126_0_0_6"/>
<name>G9EMC5_9GAMM</name>
<sequence length="41" mass="4635">MAYQLSNKVVLEDNTLIAIAPYVNKIEDGSGFRVYGEPKKY</sequence>
<evidence type="ECO:0000313" key="1">
    <source>
        <dbReference type="EMBL" id="EHL31725.1"/>
    </source>
</evidence>
<organism evidence="1 2">
    <name type="scientific">Legionella drancourtii LLAP12</name>
    <dbReference type="NCBI Taxonomy" id="658187"/>
    <lineage>
        <taxon>Bacteria</taxon>
        <taxon>Pseudomonadati</taxon>
        <taxon>Pseudomonadota</taxon>
        <taxon>Gammaproteobacteria</taxon>
        <taxon>Legionellales</taxon>
        <taxon>Legionellaceae</taxon>
        <taxon>Legionella</taxon>
    </lineage>
</organism>
<dbReference type="STRING" id="658187.LDG_6391"/>
<protein>
    <submittedName>
        <fullName evidence="1">Uncharacterized protein</fullName>
    </submittedName>
</protein>
<gene>
    <name evidence="1" type="ORF">LDG_6391</name>
</gene>
<dbReference type="Proteomes" id="UP000002770">
    <property type="component" value="Unassembled WGS sequence"/>
</dbReference>
<dbReference type="InParanoid" id="G9EMC5"/>
<reference evidence="1 2" key="1">
    <citation type="journal article" date="2011" name="BMC Genomics">
        <title>Insight into cross-talk between intra-amoebal pathogens.</title>
        <authorList>
            <person name="Gimenez G."/>
            <person name="Bertelli C."/>
            <person name="Moliner C."/>
            <person name="Robert C."/>
            <person name="Raoult D."/>
            <person name="Fournier P.E."/>
            <person name="Greub G."/>
        </authorList>
    </citation>
    <scope>NUCLEOTIDE SEQUENCE [LARGE SCALE GENOMIC DNA]</scope>
    <source>
        <strain evidence="1 2">LLAP12</strain>
    </source>
</reference>